<evidence type="ECO:0000256" key="3">
    <source>
        <dbReference type="ARBA" id="ARBA00022723"/>
    </source>
</evidence>
<dbReference type="InterPro" id="IPR024077">
    <property type="entry name" value="Neurolysin/TOP_dom2"/>
</dbReference>
<dbReference type="InterPro" id="IPR024079">
    <property type="entry name" value="MetalloPept_cat_dom_sf"/>
</dbReference>
<sequence length="715" mass="79170">MKTFHIFAASLLAAVSPAALAAPAATAAQTANPLLAPWTGPYGGVPPFGKVQISQFKPALEAAMAENLREIDAIANNRAAPTFANTFVPLEQAGRTLNRVYTIFGIWSSNLSSPEFQKVEAEMSPKLSAHQDKIVQNEKLFRRIDAIYNSPEKAKLTPEQQRLVWVYWNNFTQQGAKLNAADKAALSQVNQQLAGLYTTFAQNELYDEEHDALVLDNQAQLGGLSQAQITAAAQEAERRGMKGKWVFANTRSAMEPFLVNATDRSLRQKAFEIWTSRGDHPGAHDNNPIVTKILALRAQKAKLLGYPTYAHWHLADTMAKTPDNALNLMMAAWKPAVAQVHKDVADMQAIVDKEGGSFKIAPWDYRFYAEKLRKAKYDLDMSEVKPYLQLDHVRDAMFWAAGQLYGFTFTPVKGLPVFNPDVTVYEVKGRDGKHVGLWYFDPYARPGKNSGAWMNEYRTQSNFDGAIPTIVSNNANFVKAAPGEPVTISFDDAETMFHEFGHALHGLNSAVHYPTLAGTNVARDYVEFPSQFNEHFLTTPQVMKFLVNAKGEPMPQALVDKIKAAQTFNQAFSVVEAQASAIVDMKMHLMGDKPVEPHAFEKTTLAELGMPSEIVMRHRIPQFGHVFAGEGYAAGYYGYLWAEVLDQDAYQAFVEAGNPFDPATAKRFHDDILSIGNTVDPAIAYRNFRGRDPSVNAWLKDKGFPIPTAAAATNN</sequence>
<dbReference type="Pfam" id="PF01432">
    <property type="entry name" value="Peptidase_M3"/>
    <property type="match status" value="1"/>
</dbReference>
<dbReference type="Gene3D" id="1.20.1050.40">
    <property type="entry name" value="Endopeptidase. Chain P, domain 1"/>
    <property type="match status" value="1"/>
</dbReference>
<evidence type="ECO:0000256" key="2">
    <source>
        <dbReference type="ARBA" id="ARBA00022670"/>
    </source>
</evidence>
<evidence type="ECO:0000313" key="11">
    <source>
        <dbReference type="Proteomes" id="UP000033202"/>
    </source>
</evidence>
<keyword evidence="8" id="KW-0732">Signal</keyword>
<dbReference type="InterPro" id="IPR001567">
    <property type="entry name" value="Pept_M3A_M3B_dom"/>
</dbReference>
<comment type="cofactor">
    <cofactor evidence="7">
        <name>Zn(2+)</name>
        <dbReference type="ChEBI" id="CHEBI:29105"/>
    </cofactor>
    <text evidence="7">Binds 1 zinc ion.</text>
</comment>
<keyword evidence="11" id="KW-1185">Reference proteome</keyword>
<dbReference type="STRING" id="1219043.SCH01S_28_01230"/>
<dbReference type="Proteomes" id="UP000033202">
    <property type="component" value="Unassembled WGS sequence"/>
</dbReference>
<evidence type="ECO:0000259" key="9">
    <source>
        <dbReference type="Pfam" id="PF01432"/>
    </source>
</evidence>
<keyword evidence="5 7" id="KW-0862">Zinc</keyword>
<evidence type="ECO:0000256" key="1">
    <source>
        <dbReference type="ARBA" id="ARBA00006040"/>
    </source>
</evidence>
<evidence type="ECO:0000256" key="5">
    <source>
        <dbReference type="ARBA" id="ARBA00022833"/>
    </source>
</evidence>
<evidence type="ECO:0000256" key="4">
    <source>
        <dbReference type="ARBA" id="ARBA00022801"/>
    </source>
</evidence>
<dbReference type="Gene3D" id="3.40.390.10">
    <property type="entry name" value="Collagenase (Catalytic Domain)"/>
    <property type="match status" value="1"/>
</dbReference>
<dbReference type="PANTHER" id="PTHR43660:SF1">
    <property type="entry name" value="DIPEPTIDYL CARBOXYPEPTIDASE"/>
    <property type="match status" value="1"/>
</dbReference>
<keyword evidence="3 7" id="KW-0479">Metal-binding</keyword>
<dbReference type="Gene3D" id="1.10.1370.10">
    <property type="entry name" value="Neurolysin, domain 3"/>
    <property type="match status" value="1"/>
</dbReference>
<dbReference type="EMBL" id="BBWU01000028">
    <property type="protein sequence ID" value="GAO39262.1"/>
    <property type="molecule type" value="Genomic_DNA"/>
</dbReference>
<keyword evidence="6 7" id="KW-0482">Metalloprotease</keyword>
<dbReference type="InterPro" id="IPR034005">
    <property type="entry name" value="M3A_DCP"/>
</dbReference>
<dbReference type="GO" id="GO:0004180">
    <property type="term" value="F:carboxypeptidase activity"/>
    <property type="evidence" value="ECO:0007669"/>
    <property type="project" value="TreeGrafter"/>
</dbReference>
<reference evidence="10 11" key="1">
    <citation type="submission" date="2015-04" db="EMBL/GenBank/DDBJ databases">
        <title>Whole genome shotgun sequence of Sphingomonas changbaiensis NBRC 104936.</title>
        <authorList>
            <person name="Katano-Makiyama Y."/>
            <person name="Hosoyama A."/>
            <person name="Hashimoto M."/>
            <person name="Noguchi M."/>
            <person name="Tsuchikane K."/>
            <person name="Ohji S."/>
            <person name="Yamazoe A."/>
            <person name="Ichikawa N."/>
            <person name="Kimura A."/>
            <person name="Fujita N."/>
        </authorList>
    </citation>
    <scope>NUCLEOTIDE SEQUENCE [LARGE SCALE GENOMIC DNA]</scope>
    <source>
        <strain evidence="10 11">NBRC 104936</strain>
    </source>
</reference>
<dbReference type="InterPro" id="IPR045090">
    <property type="entry name" value="Pept_M3A_M3B"/>
</dbReference>
<dbReference type="CDD" id="cd06456">
    <property type="entry name" value="M3A_DCP"/>
    <property type="match status" value="1"/>
</dbReference>
<dbReference type="FunFam" id="3.40.390.10:FF:000009">
    <property type="entry name" value="Oligopeptidase A"/>
    <property type="match status" value="1"/>
</dbReference>
<organism evidence="10 11">
    <name type="scientific">Sphingomonas changbaiensis NBRC 104936</name>
    <dbReference type="NCBI Taxonomy" id="1219043"/>
    <lineage>
        <taxon>Bacteria</taxon>
        <taxon>Pseudomonadati</taxon>
        <taxon>Pseudomonadota</taxon>
        <taxon>Alphaproteobacteria</taxon>
        <taxon>Sphingomonadales</taxon>
        <taxon>Sphingomonadaceae</taxon>
        <taxon>Sphingomonas</taxon>
    </lineage>
</organism>
<dbReference type="GO" id="GO:0004222">
    <property type="term" value="F:metalloendopeptidase activity"/>
    <property type="evidence" value="ECO:0007669"/>
    <property type="project" value="InterPro"/>
</dbReference>
<feature type="chain" id="PRO_5002429217" evidence="8">
    <location>
        <begin position="22"/>
        <end position="715"/>
    </location>
</feature>
<dbReference type="InterPro" id="IPR024080">
    <property type="entry name" value="Neurolysin/TOP_N"/>
</dbReference>
<keyword evidence="4 7" id="KW-0378">Hydrolase</keyword>
<feature type="domain" description="Peptidase M3A/M3B catalytic" evidence="9">
    <location>
        <begin position="258"/>
        <end position="703"/>
    </location>
</feature>
<dbReference type="GO" id="GO:0005829">
    <property type="term" value="C:cytosol"/>
    <property type="evidence" value="ECO:0007669"/>
    <property type="project" value="UniProtKB-ARBA"/>
</dbReference>
<dbReference type="GO" id="GO:0006508">
    <property type="term" value="P:proteolysis"/>
    <property type="evidence" value="ECO:0007669"/>
    <property type="project" value="UniProtKB-KW"/>
</dbReference>
<proteinExistence type="inferred from homology"/>
<dbReference type="RefSeq" id="WP_046348075.1">
    <property type="nucleotide sequence ID" value="NZ_BBWU01000028.1"/>
</dbReference>
<keyword evidence="2 7" id="KW-0645">Protease</keyword>
<dbReference type="GO" id="GO:0046872">
    <property type="term" value="F:metal ion binding"/>
    <property type="evidence" value="ECO:0007669"/>
    <property type="project" value="UniProtKB-UniRule"/>
</dbReference>
<feature type="signal peptide" evidence="8">
    <location>
        <begin position="1"/>
        <end position="21"/>
    </location>
</feature>
<evidence type="ECO:0000256" key="7">
    <source>
        <dbReference type="RuleBase" id="RU003435"/>
    </source>
</evidence>
<dbReference type="OrthoDB" id="9773538at2"/>
<evidence type="ECO:0000313" key="10">
    <source>
        <dbReference type="EMBL" id="GAO39262.1"/>
    </source>
</evidence>
<name>A0A0E9MN94_9SPHN</name>
<comment type="similarity">
    <text evidence="1 7">Belongs to the peptidase M3 family.</text>
</comment>
<accession>A0A0E9MN94</accession>
<dbReference type="AlphaFoldDB" id="A0A0E9MN94"/>
<comment type="caution">
    <text evidence="10">The sequence shown here is derived from an EMBL/GenBank/DDBJ whole genome shotgun (WGS) entry which is preliminary data.</text>
</comment>
<dbReference type="PANTHER" id="PTHR43660">
    <property type="entry name" value="DIPEPTIDYL CARBOXYPEPTIDASE"/>
    <property type="match status" value="1"/>
</dbReference>
<dbReference type="SUPFAM" id="SSF55486">
    <property type="entry name" value="Metalloproteases ('zincins'), catalytic domain"/>
    <property type="match status" value="1"/>
</dbReference>
<protein>
    <submittedName>
        <fullName evidence="10">Peptidyl-dipeptidase Dcp</fullName>
    </submittedName>
</protein>
<evidence type="ECO:0000256" key="6">
    <source>
        <dbReference type="ARBA" id="ARBA00023049"/>
    </source>
</evidence>
<evidence type="ECO:0000256" key="8">
    <source>
        <dbReference type="SAM" id="SignalP"/>
    </source>
</evidence>
<gene>
    <name evidence="10" type="primary">dcp</name>
    <name evidence="10" type="ORF">SCH01S_28_01230</name>
</gene>